<proteinExistence type="predicted"/>
<dbReference type="EMBL" id="JAIMJA010000023">
    <property type="protein sequence ID" value="MCE2596734.1"/>
    <property type="molecule type" value="Genomic_DNA"/>
</dbReference>
<reference evidence="1 2" key="1">
    <citation type="journal article" date="2022" name="Environ. Microbiol. Rep.">
        <title>Eco-phylogenetic analyses reveal divergent evolution of vitamin B12 metabolism in the marine bacterial family 'Psychromonadaceae'.</title>
        <authorList>
            <person name="Jin X."/>
            <person name="Yang Y."/>
            <person name="Cao H."/>
            <person name="Gao B."/>
            <person name="Zhao Z."/>
        </authorList>
    </citation>
    <scope>NUCLEOTIDE SEQUENCE [LARGE SCALE GENOMIC DNA]</scope>
    <source>
        <strain evidence="1 2">MKS20</strain>
    </source>
</reference>
<protein>
    <submittedName>
        <fullName evidence="1">Uncharacterized protein</fullName>
    </submittedName>
</protein>
<evidence type="ECO:0000313" key="2">
    <source>
        <dbReference type="Proteomes" id="UP001201273"/>
    </source>
</evidence>
<organism evidence="1 2">
    <name type="scientific">Motilimonas cestriensis</name>
    <dbReference type="NCBI Taxonomy" id="2742685"/>
    <lineage>
        <taxon>Bacteria</taxon>
        <taxon>Pseudomonadati</taxon>
        <taxon>Pseudomonadota</taxon>
        <taxon>Gammaproteobacteria</taxon>
        <taxon>Alteromonadales</taxon>
        <taxon>Alteromonadales genera incertae sedis</taxon>
        <taxon>Motilimonas</taxon>
    </lineage>
</organism>
<accession>A0ABS8WGK5</accession>
<dbReference type="RefSeq" id="WP_233054394.1">
    <property type="nucleotide sequence ID" value="NZ_JAIMJA010000023.1"/>
</dbReference>
<gene>
    <name evidence="1" type="ORF">K6Y31_18280</name>
</gene>
<evidence type="ECO:0000313" key="1">
    <source>
        <dbReference type="EMBL" id="MCE2596734.1"/>
    </source>
</evidence>
<keyword evidence="2" id="KW-1185">Reference proteome</keyword>
<comment type="caution">
    <text evidence="1">The sequence shown here is derived from an EMBL/GenBank/DDBJ whole genome shotgun (WGS) entry which is preliminary data.</text>
</comment>
<sequence length="138" mass="16428">MYNKQLKVQIIEADMGATYEGVDNKVFRIYLSINYFSETFKADMEKQFENFYENSETYTDEQYFKKEGELITLSEKSKFSVQRVIVHEFSHVVDEGSPLDSRPNFEQRAVDFTNAFMSKYYGEPHRRGIKQERLLLME</sequence>
<dbReference type="Proteomes" id="UP001201273">
    <property type="component" value="Unassembled WGS sequence"/>
</dbReference>
<name>A0ABS8WGK5_9GAMM</name>